<dbReference type="KEGG" id="mea:Mex_2p0776"/>
<dbReference type="AlphaFoldDB" id="C5B586"/>
<geneLocation type="plasmid" evidence="1 2">
    <name>megaplasmid</name>
</geneLocation>
<dbReference type="EMBL" id="CP001511">
    <property type="protein sequence ID" value="ACS43618.1"/>
    <property type="molecule type" value="Genomic_DNA"/>
</dbReference>
<keyword evidence="1" id="KW-0614">Plasmid</keyword>
<sequence length="57" mass="5974">MSRPSTDVIVAVGPRQVAAYSRLHAEPIAALPVSAPRSTIGAILMALVFLWRCQGGA</sequence>
<evidence type="ECO:0000313" key="1">
    <source>
        <dbReference type="EMBL" id="ACS43618.1"/>
    </source>
</evidence>
<proteinExistence type="predicted"/>
<protein>
    <submittedName>
        <fullName evidence="1">Uncharacterized protein</fullName>
    </submittedName>
</protein>
<dbReference type="Proteomes" id="UP000009081">
    <property type="component" value="Plasmid megaplasmid"/>
</dbReference>
<organism evidence="1 2">
    <name type="scientific">Methylorubrum extorquens (strain ATCC 14718 / DSM 1338 / JCM 2805 / NCIMB 9133 / AM1)</name>
    <name type="common">Methylobacterium extorquens</name>
    <dbReference type="NCBI Taxonomy" id="272630"/>
    <lineage>
        <taxon>Bacteria</taxon>
        <taxon>Pseudomonadati</taxon>
        <taxon>Pseudomonadota</taxon>
        <taxon>Alphaproteobacteria</taxon>
        <taxon>Hyphomicrobiales</taxon>
        <taxon>Methylobacteriaceae</taxon>
        <taxon>Methylorubrum</taxon>
    </lineage>
</organism>
<reference evidence="1 2" key="1">
    <citation type="journal article" date="2009" name="PLoS ONE">
        <title>Methylobacterium genome sequences: a reference blueprint to investigate microbial metabolism of C1 compounds from natural and industrial sources.</title>
        <authorList>
            <person name="Vuilleumier S."/>
            <person name="Chistoserdova L."/>
            <person name="Lee M.-C."/>
            <person name="Bringel F."/>
            <person name="Lajus A."/>
            <person name="Zhou Y."/>
            <person name="Gourion B."/>
            <person name="Barbe V."/>
            <person name="Chang J."/>
            <person name="Cruveiller S."/>
            <person name="Dossat C."/>
            <person name="Gillett W."/>
            <person name="Gruffaz C."/>
            <person name="Haugen E."/>
            <person name="Hourcade E."/>
            <person name="Levy R."/>
            <person name="Mangenot S."/>
            <person name="Muller E."/>
            <person name="Nadalig T."/>
            <person name="Pagni M."/>
            <person name="Penny C."/>
            <person name="Peyraud R."/>
            <person name="Robinson D.G."/>
            <person name="Roche D."/>
            <person name="Rouy Z."/>
            <person name="Saenampechek C."/>
            <person name="Salvignol G."/>
            <person name="Vallenet D."/>
            <person name="Wu Z."/>
            <person name="Marx C.J."/>
            <person name="Vorholt J.A."/>
            <person name="Olson M.V."/>
            <person name="Kaul R."/>
            <person name="Weissenbach J."/>
            <person name="Medigue C."/>
            <person name="Lidstrom M.E."/>
        </authorList>
    </citation>
    <scope>NUCLEOTIDE SEQUENCE [LARGE SCALE GENOMIC DNA]</scope>
    <source>
        <strain evidence="2">ATCC 14718 / DSM 1338 / JCM 2805 / NCIMB 9133 / AM1</strain>
    </source>
</reference>
<evidence type="ECO:0000313" key="2">
    <source>
        <dbReference type="Proteomes" id="UP000009081"/>
    </source>
</evidence>
<keyword evidence="2" id="KW-1185">Reference proteome</keyword>
<dbReference type="HOGENOM" id="CLU_2991513_0_0_5"/>
<name>C5B586_METEA</name>
<gene>
    <name evidence="1" type="ordered locus">MexAM1_META2p0776</name>
</gene>
<accession>C5B586</accession>